<dbReference type="AlphaFoldDB" id="A0A0F9I2F9"/>
<evidence type="ECO:0000313" key="1">
    <source>
        <dbReference type="EMBL" id="KKM21816.1"/>
    </source>
</evidence>
<accession>A0A0F9I2F9</accession>
<gene>
    <name evidence="1" type="ORF">LCGC14_1631610</name>
</gene>
<reference evidence="1" key="1">
    <citation type="journal article" date="2015" name="Nature">
        <title>Complex archaea that bridge the gap between prokaryotes and eukaryotes.</title>
        <authorList>
            <person name="Spang A."/>
            <person name="Saw J.H."/>
            <person name="Jorgensen S.L."/>
            <person name="Zaremba-Niedzwiedzka K."/>
            <person name="Martijn J."/>
            <person name="Lind A.E."/>
            <person name="van Eijk R."/>
            <person name="Schleper C."/>
            <person name="Guy L."/>
            <person name="Ettema T.J."/>
        </authorList>
    </citation>
    <scope>NUCLEOTIDE SEQUENCE</scope>
</reference>
<comment type="caution">
    <text evidence="1">The sequence shown here is derived from an EMBL/GenBank/DDBJ whole genome shotgun (WGS) entry which is preliminary data.</text>
</comment>
<sequence>MKDQLIKLKFLRLISEIEEFDDRIENLELDRYGLDSSELKKDNNLPIIVEVGKIIYSKLLDAGVWDTSGYKHHVHAKDVKECLDVLEPLSREMLKRDKNKTFEDIMDSISEGDDFIMEGIDPKKYSEIIQNFPVVGTCYKWIHNTENILRKFIIKILDDNGVPSDASIFGSNLNKKIESRKRKETQKTYIPTRGGHDIYYIDFLELNGYFTKYWTNVFQNIFESQSWITDKIKELYDIRNLVAHNSFNLNKDISDLVKVYCKQIIKLIDPYV</sequence>
<dbReference type="EMBL" id="LAZR01013470">
    <property type="protein sequence ID" value="KKM21816.1"/>
    <property type="molecule type" value="Genomic_DNA"/>
</dbReference>
<name>A0A0F9I2F9_9ZZZZ</name>
<organism evidence="1">
    <name type="scientific">marine sediment metagenome</name>
    <dbReference type="NCBI Taxonomy" id="412755"/>
    <lineage>
        <taxon>unclassified sequences</taxon>
        <taxon>metagenomes</taxon>
        <taxon>ecological metagenomes</taxon>
    </lineage>
</organism>
<protein>
    <submittedName>
        <fullName evidence="1">Uncharacterized protein</fullName>
    </submittedName>
</protein>
<proteinExistence type="predicted"/>